<feature type="transmembrane region" description="Helical" evidence="1">
    <location>
        <begin position="287"/>
        <end position="312"/>
    </location>
</feature>
<name>A0A166ZJK4_9GAMM</name>
<feature type="transmembrane region" description="Helical" evidence="1">
    <location>
        <begin position="57"/>
        <end position="75"/>
    </location>
</feature>
<feature type="transmembrane region" description="Helical" evidence="1">
    <location>
        <begin position="258"/>
        <end position="281"/>
    </location>
</feature>
<protein>
    <recommendedName>
        <fullName evidence="4">Polysaccharide biosynthesis protein C-terminal domain-containing protein</fullName>
    </recommendedName>
</protein>
<feature type="transmembrane region" description="Helical" evidence="1">
    <location>
        <begin position="219"/>
        <end position="237"/>
    </location>
</feature>
<feature type="transmembrane region" description="Helical" evidence="1">
    <location>
        <begin position="182"/>
        <end position="199"/>
    </location>
</feature>
<evidence type="ECO:0000256" key="1">
    <source>
        <dbReference type="SAM" id="Phobius"/>
    </source>
</evidence>
<dbReference type="EMBL" id="AUXT01000192">
    <property type="protein sequence ID" value="KZN44379.1"/>
    <property type="molecule type" value="Genomic_DNA"/>
</dbReference>
<dbReference type="Proteomes" id="UP000076587">
    <property type="component" value="Unassembled WGS sequence"/>
</dbReference>
<reference evidence="2 3" key="1">
    <citation type="submission" date="2013-07" db="EMBL/GenBank/DDBJ databases">
        <title>Comparative Genomic and Metabolomic Analysis of Twelve Strains of Pseudoalteromonas luteoviolacea.</title>
        <authorList>
            <person name="Vynne N.G."/>
            <person name="Mansson M."/>
            <person name="Gram L."/>
        </authorList>
    </citation>
    <scope>NUCLEOTIDE SEQUENCE [LARGE SCALE GENOMIC DNA]</scope>
    <source>
        <strain evidence="2 3">NCIMB 1942</strain>
    </source>
</reference>
<evidence type="ECO:0000313" key="2">
    <source>
        <dbReference type="EMBL" id="KZN44379.1"/>
    </source>
</evidence>
<accession>A0A166ZJK4</accession>
<feature type="transmembrane region" description="Helical" evidence="1">
    <location>
        <begin position="81"/>
        <end position="97"/>
    </location>
</feature>
<sequence length="371" mass="42296">MYSLIALEVMLLPKLLPSHEYSELEYYKFIIFMFPFLLVGAHSGYMYYRFTEKEDRFNTLVIFGALQLGLFALAFGLMTQNIYYAIAGLLMGMMVVIEQRVQVEKLFTLALAGKPLISVFLVLVAYLSWAGFSPQLDSSQILSFSVVLGFLAWAAIVVFFIKHAVRFKDGFEFSKYIDLIKKGFSINLATILLMMTFFLDRYITKQYYPDSLASYSFSYNIIQFVILALTTIGYVNTVKVGEQFDELSFPVLIKKLGYTYKVFAVILALFFVFLYVVKFFYTFEGFLTLSIIMSIFVGNFFCVNSIASVALYKGFQNKAAVVLAGIFAVNVLLSYLLAESNVAHYWLILKTGLLLNIYSATFLIMAKNRLK</sequence>
<keyword evidence="1" id="KW-0812">Transmembrane</keyword>
<organism evidence="2 3">
    <name type="scientific">Pseudoalteromonas luteoviolacea NCIMB 1942</name>
    <dbReference type="NCBI Taxonomy" id="1365253"/>
    <lineage>
        <taxon>Bacteria</taxon>
        <taxon>Pseudomonadati</taxon>
        <taxon>Pseudomonadota</taxon>
        <taxon>Gammaproteobacteria</taxon>
        <taxon>Alteromonadales</taxon>
        <taxon>Pseudoalteromonadaceae</taxon>
        <taxon>Pseudoalteromonas</taxon>
    </lineage>
</organism>
<keyword evidence="1" id="KW-1133">Transmembrane helix</keyword>
<gene>
    <name evidence="2" type="ORF">N482_16560</name>
</gene>
<feature type="transmembrane region" description="Helical" evidence="1">
    <location>
        <begin position="26"/>
        <end position="45"/>
    </location>
</feature>
<dbReference type="PATRIC" id="fig|1365253.3.peg.4049"/>
<evidence type="ECO:0000313" key="3">
    <source>
        <dbReference type="Proteomes" id="UP000076587"/>
    </source>
</evidence>
<keyword evidence="1" id="KW-0472">Membrane</keyword>
<proteinExistence type="predicted"/>
<comment type="caution">
    <text evidence="2">The sequence shown here is derived from an EMBL/GenBank/DDBJ whole genome shotgun (WGS) entry which is preliminary data.</text>
</comment>
<evidence type="ECO:0008006" key="4">
    <source>
        <dbReference type="Google" id="ProtNLM"/>
    </source>
</evidence>
<feature type="transmembrane region" description="Helical" evidence="1">
    <location>
        <begin position="344"/>
        <end position="366"/>
    </location>
</feature>
<feature type="transmembrane region" description="Helical" evidence="1">
    <location>
        <begin position="109"/>
        <end position="129"/>
    </location>
</feature>
<feature type="transmembrane region" description="Helical" evidence="1">
    <location>
        <begin position="319"/>
        <end position="338"/>
    </location>
</feature>
<feature type="transmembrane region" description="Helical" evidence="1">
    <location>
        <begin position="141"/>
        <end position="161"/>
    </location>
</feature>
<dbReference type="AlphaFoldDB" id="A0A166ZJK4"/>